<dbReference type="EMBL" id="RXFT01000012">
    <property type="protein sequence ID" value="RUR70269.1"/>
    <property type="molecule type" value="Genomic_DNA"/>
</dbReference>
<reference evidence="2 3" key="1">
    <citation type="submission" date="2018-12" db="EMBL/GenBank/DDBJ databases">
        <title>The genome sequences of Variovorax guangxiensis DSM 27352.</title>
        <authorList>
            <person name="Gao J."/>
            <person name="Sun J."/>
        </authorList>
    </citation>
    <scope>NUCLEOTIDE SEQUENCE [LARGE SCALE GENOMIC DNA]</scope>
    <source>
        <strain evidence="2 3">DSM 27352</strain>
    </source>
</reference>
<gene>
    <name evidence="2" type="ORF">EJP67_24750</name>
</gene>
<protein>
    <submittedName>
        <fullName evidence="2">Replication initiation factor domain-containing protein</fullName>
    </submittedName>
</protein>
<dbReference type="AlphaFoldDB" id="A0A433MR36"/>
<evidence type="ECO:0000259" key="1">
    <source>
        <dbReference type="Pfam" id="PF02486"/>
    </source>
</evidence>
<dbReference type="Proteomes" id="UP000281118">
    <property type="component" value="Unassembled WGS sequence"/>
</dbReference>
<evidence type="ECO:0000313" key="2">
    <source>
        <dbReference type="EMBL" id="RUR70269.1"/>
    </source>
</evidence>
<name>A0A433MR36_9BURK</name>
<dbReference type="Pfam" id="PF02486">
    <property type="entry name" value="Rep_trans"/>
    <property type="match status" value="1"/>
</dbReference>
<organism evidence="2 3">
    <name type="scientific">Variovorax guangxiensis</name>
    <dbReference type="NCBI Taxonomy" id="1775474"/>
    <lineage>
        <taxon>Bacteria</taxon>
        <taxon>Pseudomonadati</taxon>
        <taxon>Pseudomonadota</taxon>
        <taxon>Betaproteobacteria</taxon>
        <taxon>Burkholderiales</taxon>
        <taxon>Comamonadaceae</taxon>
        <taxon>Variovorax</taxon>
    </lineage>
</organism>
<accession>A0A433MR36</accession>
<sequence>MTRVAAKNALVLDGNTVKLRLMAERQFSKALVHIDWLRFTVQLRNAPPFLTDKRAETTSIWDEGYRLNKLLSIINELPDPERDACGQAAGLADRVCMALGFEFTRAADLGKGHDFYKRRWSIQRNGAEVGWVGFGASSDSPRQRSQAETIHVNLYGLACTFAEHGWNDRMAKIVDDLDAKITRADLALDFFEGFQGGIERVSEEYKAGLCDVNGQRPKMRDINWLKGSSRSLYLGSKEAGKETNIYEKGDQLFGEEAGSDWLRFELRYGNKLRYLESDILRRPSDFFAGASEWHAAILREAGEIALPERVSTTPKAALMSVKAECVRNARWAMETAAPTIATLFQYLDEDQFLELVTGKKLPKRLQSFSKADLQEAFGEAFNQFVVPRSGPVAMGLH</sequence>
<keyword evidence="2" id="KW-0648">Protein biosynthesis</keyword>
<dbReference type="RefSeq" id="WP_126024363.1">
    <property type="nucleotide sequence ID" value="NZ_RXFT01000012.1"/>
</dbReference>
<dbReference type="InterPro" id="IPR003491">
    <property type="entry name" value="REP-like_C"/>
</dbReference>
<keyword evidence="2" id="KW-0396">Initiation factor</keyword>
<proteinExistence type="predicted"/>
<feature type="domain" description="Replication initiation protein-like C-terminal" evidence="1">
    <location>
        <begin position="179"/>
        <end position="296"/>
    </location>
</feature>
<comment type="caution">
    <text evidence="2">The sequence shown here is derived from an EMBL/GenBank/DDBJ whole genome shotgun (WGS) entry which is preliminary data.</text>
</comment>
<dbReference type="GO" id="GO:0003743">
    <property type="term" value="F:translation initiation factor activity"/>
    <property type="evidence" value="ECO:0007669"/>
    <property type="project" value="UniProtKB-KW"/>
</dbReference>
<evidence type="ECO:0000313" key="3">
    <source>
        <dbReference type="Proteomes" id="UP000281118"/>
    </source>
</evidence>
<dbReference type="OrthoDB" id="9809126at2"/>